<feature type="compositionally biased region" description="Low complexity" evidence="1">
    <location>
        <begin position="83"/>
        <end position="95"/>
    </location>
</feature>
<dbReference type="EMBL" id="JACEEZ010000597">
    <property type="protein sequence ID" value="KAG0730035.1"/>
    <property type="molecule type" value="Genomic_DNA"/>
</dbReference>
<name>A0A8J5D5S7_CHIOP</name>
<feature type="compositionally biased region" description="Basic residues" evidence="1">
    <location>
        <begin position="96"/>
        <end position="138"/>
    </location>
</feature>
<evidence type="ECO:0000256" key="1">
    <source>
        <dbReference type="SAM" id="MobiDB-lite"/>
    </source>
</evidence>
<proteinExistence type="predicted"/>
<dbReference type="OrthoDB" id="9946564at2759"/>
<protein>
    <submittedName>
        <fullName evidence="2">Uncharacterized protein</fullName>
    </submittedName>
</protein>
<feature type="region of interest" description="Disordered" evidence="1">
    <location>
        <begin position="310"/>
        <end position="344"/>
    </location>
</feature>
<feature type="region of interest" description="Disordered" evidence="1">
    <location>
        <begin position="247"/>
        <end position="272"/>
    </location>
</feature>
<dbReference type="Proteomes" id="UP000770661">
    <property type="component" value="Unassembled WGS sequence"/>
</dbReference>
<evidence type="ECO:0000313" key="2">
    <source>
        <dbReference type="EMBL" id="KAG0730035.1"/>
    </source>
</evidence>
<feature type="compositionally biased region" description="Basic and acidic residues" evidence="1">
    <location>
        <begin position="252"/>
        <end position="269"/>
    </location>
</feature>
<comment type="caution">
    <text evidence="2">The sequence shown here is derived from an EMBL/GenBank/DDBJ whole genome shotgun (WGS) entry which is preliminary data.</text>
</comment>
<accession>A0A8J5D5S7</accession>
<feature type="compositionally biased region" description="Pro residues" evidence="1">
    <location>
        <begin position="33"/>
        <end position="43"/>
    </location>
</feature>
<dbReference type="AlphaFoldDB" id="A0A8J5D5S7"/>
<evidence type="ECO:0000313" key="3">
    <source>
        <dbReference type="Proteomes" id="UP000770661"/>
    </source>
</evidence>
<feature type="region of interest" description="Disordered" evidence="1">
    <location>
        <begin position="1"/>
        <end position="211"/>
    </location>
</feature>
<sequence>MSSYQARDAELAANRSIPLKRNYKVGERCTLQPPLPPKRPPWTPLKYIMFVVASRSRSSSSTSSRSRHRHHKKSRRRRRHTSSRSVSRSRSSSPSKRSRSGSRDRHRRRRSRSRTRSRSRDRSSRKHKKSKHKRRKRSSSSDSDRSDRYTKSRSARSSADRGSRGSTRDRDRRERTRERDRDRNRDSERDKDRKRDRERDRDNERDVKVLSPVPEEVTVIKNQEMSESEKLAYTRAVEEIDEGGFVQQNFKSSRDDKTAVAKDGSKEDNGFNFGTQAELSARANKFIPLSDDSLFSPHVEAGGVVTVAPDPVLPGARPRRPLQCRRRGGGLPMTSAGQSPRESRTLNRVRLGEALSAGLRSLTPQSPFLSRTQ</sequence>
<feature type="compositionally biased region" description="Low complexity" evidence="1">
    <location>
        <begin position="54"/>
        <end position="64"/>
    </location>
</feature>
<feature type="compositionally biased region" description="Basic residues" evidence="1">
    <location>
        <begin position="65"/>
        <end position="82"/>
    </location>
</feature>
<keyword evidence="3" id="KW-1185">Reference proteome</keyword>
<organism evidence="2 3">
    <name type="scientific">Chionoecetes opilio</name>
    <name type="common">Atlantic snow crab</name>
    <name type="synonym">Cancer opilio</name>
    <dbReference type="NCBI Taxonomy" id="41210"/>
    <lineage>
        <taxon>Eukaryota</taxon>
        <taxon>Metazoa</taxon>
        <taxon>Ecdysozoa</taxon>
        <taxon>Arthropoda</taxon>
        <taxon>Crustacea</taxon>
        <taxon>Multicrustacea</taxon>
        <taxon>Malacostraca</taxon>
        <taxon>Eumalacostraca</taxon>
        <taxon>Eucarida</taxon>
        <taxon>Decapoda</taxon>
        <taxon>Pleocyemata</taxon>
        <taxon>Brachyura</taxon>
        <taxon>Eubrachyura</taxon>
        <taxon>Majoidea</taxon>
        <taxon>Majidae</taxon>
        <taxon>Chionoecetes</taxon>
    </lineage>
</organism>
<reference evidence="2" key="1">
    <citation type="submission" date="2020-07" db="EMBL/GenBank/DDBJ databases">
        <title>The High-quality genome of the commercially important snow crab, Chionoecetes opilio.</title>
        <authorList>
            <person name="Jeong J.-H."/>
            <person name="Ryu S."/>
        </authorList>
    </citation>
    <scope>NUCLEOTIDE SEQUENCE</scope>
    <source>
        <strain evidence="2">MADBK_172401_WGS</strain>
        <tissue evidence="2">Digestive gland</tissue>
    </source>
</reference>
<feature type="compositionally biased region" description="Basic and acidic residues" evidence="1">
    <location>
        <begin position="158"/>
        <end position="208"/>
    </location>
</feature>
<gene>
    <name evidence="2" type="ORF">GWK47_029126</name>
</gene>
<feature type="compositionally biased region" description="Basic residues" evidence="1">
    <location>
        <begin position="317"/>
        <end position="328"/>
    </location>
</feature>